<evidence type="ECO:0000313" key="2">
    <source>
        <dbReference type="EMBL" id="SFW66818.1"/>
    </source>
</evidence>
<evidence type="ECO:0000313" key="3">
    <source>
        <dbReference type="Proteomes" id="UP000183788"/>
    </source>
</evidence>
<accession>A0A1K1R3M0</accession>
<gene>
    <name evidence="2" type="ORF">SAMN05661012_03363</name>
</gene>
<keyword evidence="1" id="KW-1133">Transmembrane helix</keyword>
<name>A0A1K1R3M0_9BACT</name>
<sequence>MDGFPKYDALIEFHSFHGQRRIPANRLHYQKSAIGKKVVVTCLKKDMTSVIKDPVDVVARLLIMVVVLIVFFAFTNCITLCLIFKNL</sequence>
<reference evidence="2 3" key="1">
    <citation type="submission" date="2016-11" db="EMBL/GenBank/DDBJ databases">
        <authorList>
            <person name="Jaros S."/>
            <person name="Januszkiewicz K."/>
            <person name="Wedrychowicz H."/>
        </authorList>
    </citation>
    <scope>NUCLEOTIDE SEQUENCE [LARGE SCALE GENOMIC DNA]</scope>
    <source>
        <strain evidence="2 3">DSM 784</strain>
    </source>
</reference>
<dbReference type="EMBL" id="FPIZ01000010">
    <property type="protein sequence ID" value="SFW66818.1"/>
    <property type="molecule type" value="Genomic_DNA"/>
</dbReference>
<keyword evidence="1" id="KW-0472">Membrane</keyword>
<proteinExistence type="predicted"/>
<keyword evidence="1" id="KW-0812">Transmembrane</keyword>
<feature type="transmembrane region" description="Helical" evidence="1">
    <location>
        <begin position="57"/>
        <end position="84"/>
    </location>
</feature>
<dbReference type="Proteomes" id="UP000183788">
    <property type="component" value="Unassembled WGS sequence"/>
</dbReference>
<evidence type="ECO:0000256" key="1">
    <source>
        <dbReference type="SAM" id="Phobius"/>
    </source>
</evidence>
<protein>
    <submittedName>
        <fullName evidence="2">Uncharacterized protein</fullName>
    </submittedName>
</protein>
<organism evidence="2 3">
    <name type="scientific">Chitinophaga sancti</name>
    <dbReference type="NCBI Taxonomy" id="1004"/>
    <lineage>
        <taxon>Bacteria</taxon>
        <taxon>Pseudomonadati</taxon>
        <taxon>Bacteroidota</taxon>
        <taxon>Chitinophagia</taxon>
        <taxon>Chitinophagales</taxon>
        <taxon>Chitinophagaceae</taxon>
        <taxon>Chitinophaga</taxon>
    </lineage>
</organism>
<dbReference type="AlphaFoldDB" id="A0A1K1R3M0"/>